<dbReference type="AlphaFoldDB" id="A0A381TW49"/>
<sequence length="416" mass="45670">MTLLTSLQKRFIIVLALLTLFGGGIYAKTPKKFTLEGKVLDEDGKGVKKAEVTVLFDGESKLKKPAKTKGKKGAFSITIKKFEPGDYTISASHEDAGTAELIITLTEDALDEKEWKKGKKDIGEMALSTSPPEAPVAEKGAEGGQAAGETAMAAVTVPTLEAATPRTPEATGIPSKHFIVNELSFEIKRLSAEFKHLNQELSDLKALSKMWVNPLTMYSKEIILKNGSTVFGKIVYQDDKSLKVETLVGYLIVDRGQVVRIVDNVISEDRQEYVPEQIRESYTPPPMPKLAQPKYTSTNTSGRNTPAKFSANCVLVGNISEKKDSQGNIIFEGEIKNIGGRRADFVKVDFVFRKNWSGETKTLTTFTKGSYNTFESGIVSDASLLPGAAGLFDLYVPQDFGSFIGYSYVIDWEEYQ</sequence>
<dbReference type="EMBL" id="UINC01005268">
    <property type="protein sequence ID" value="SVA20220.1"/>
    <property type="molecule type" value="Genomic_DNA"/>
</dbReference>
<feature type="region of interest" description="Disordered" evidence="2">
    <location>
        <begin position="280"/>
        <end position="303"/>
    </location>
</feature>
<evidence type="ECO:0008006" key="4">
    <source>
        <dbReference type="Google" id="ProtNLM"/>
    </source>
</evidence>
<accession>A0A381TW49</accession>
<feature type="coiled-coil region" evidence="1">
    <location>
        <begin position="180"/>
        <end position="207"/>
    </location>
</feature>
<name>A0A381TW49_9ZZZZ</name>
<proteinExistence type="predicted"/>
<feature type="compositionally biased region" description="Polar residues" evidence="2">
    <location>
        <begin position="294"/>
        <end position="303"/>
    </location>
</feature>
<dbReference type="SUPFAM" id="SSF49373">
    <property type="entry name" value="Invasin/intimin cell-adhesion fragments"/>
    <property type="match status" value="1"/>
</dbReference>
<reference evidence="3" key="1">
    <citation type="submission" date="2018-05" db="EMBL/GenBank/DDBJ databases">
        <authorList>
            <person name="Lanie J.A."/>
            <person name="Ng W.-L."/>
            <person name="Kazmierczak K.M."/>
            <person name="Andrzejewski T.M."/>
            <person name="Davidsen T.M."/>
            <person name="Wayne K.J."/>
            <person name="Tettelin H."/>
            <person name="Glass J.I."/>
            <person name="Rusch D."/>
            <person name="Podicherti R."/>
            <person name="Tsui H.-C.T."/>
            <person name="Winkler M.E."/>
        </authorList>
    </citation>
    <scope>NUCLEOTIDE SEQUENCE</scope>
</reference>
<organism evidence="3">
    <name type="scientific">marine metagenome</name>
    <dbReference type="NCBI Taxonomy" id="408172"/>
    <lineage>
        <taxon>unclassified sequences</taxon>
        <taxon>metagenomes</taxon>
        <taxon>ecological metagenomes</taxon>
    </lineage>
</organism>
<gene>
    <name evidence="3" type="ORF">METZ01_LOCUS73074</name>
</gene>
<dbReference type="InterPro" id="IPR008964">
    <property type="entry name" value="Invasin/intimin_cell_adhesion"/>
</dbReference>
<evidence type="ECO:0000256" key="1">
    <source>
        <dbReference type="SAM" id="Coils"/>
    </source>
</evidence>
<evidence type="ECO:0000256" key="2">
    <source>
        <dbReference type="SAM" id="MobiDB-lite"/>
    </source>
</evidence>
<protein>
    <recommendedName>
        <fullName evidence="4">Carboxypeptidase regulatory-like domain-containing protein</fullName>
    </recommendedName>
</protein>
<evidence type="ECO:0000313" key="3">
    <source>
        <dbReference type="EMBL" id="SVA20220.1"/>
    </source>
</evidence>
<dbReference type="Gene3D" id="2.60.40.1120">
    <property type="entry name" value="Carboxypeptidase-like, regulatory domain"/>
    <property type="match status" value="1"/>
</dbReference>
<keyword evidence="1" id="KW-0175">Coiled coil</keyword>